<comment type="caution">
    <text evidence="14">The sequence shown here is derived from an EMBL/GenBank/DDBJ whole genome shotgun (WGS) entry which is preliminary data.</text>
</comment>
<keyword evidence="6" id="KW-0378">Hydrolase</keyword>
<reference evidence="14 15" key="1">
    <citation type="journal article" date="2023" name="Plants (Basel)">
        <title>Bridging the Gap: Combining Genomics and Transcriptomics Approaches to Understand Stylosanthes scabra, an Orphan Legume from the Brazilian Caatinga.</title>
        <authorList>
            <person name="Ferreira-Neto J.R.C."/>
            <person name="da Silva M.D."/>
            <person name="Binneck E."/>
            <person name="de Melo N.F."/>
            <person name="da Silva R.H."/>
            <person name="de Melo A.L.T.M."/>
            <person name="Pandolfi V."/>
            <person name="Bustamante F.O."/>
            <person name="Brasileiro-Vidal A.C."/>
            <person name="Benko-Iseppon A.M."/>
        </authorList>
    </citation>
    <scope>NUCLEOTIDE SEQUENCE [LARGE SCALE GENOMIC DNA]</scope>
    <source>
        <tissue evidence="14">Leaves</tissue>
    </source>
</reference>
<accession>A0ABU6VN39</accession>
<protein>
    <recommendedName>
        <fullName evidence="11">Protein artemis</fullName>
    </recommendedName>
    <alternativeName>
        <fullName evidence="12">DNA cross-link repair 1C protein</fullName>
    </alternativeName>
</protein>
<dbReference type="Pfam" id="PF07522">
    <property type="entry name" value="DRMBL"/>
    <property type="match status" value="1"/>
</dbReference>
<dbReference type="Gene3D" id="3.60.15.10">
    <property type="entry name" value="Ribonuclease Z/Hydroxyacylglutathione hydrolase-like"/>
    <property type="match status" value="1"/>
</dbReference>
<evidence type="ECO:0000256" key="9">
    <source>
        <dbReference type="ARBA" id="ARBA00023204"/>
    </source>
</evidence>
<keyword evidence="10" id="KW-0539">Nucleus</keyword>
<sequence length="453" mass="50714">MDRGLISVDRWEKGSQAYFLTHLHADHTKGLSSTWSHAPLYCSSFTADLIPLKFPHFDLSLLHVFHIGTWQTLNLISRSSGAPTAVEFIAIDACHCPGSVMLLFRGEFGCMLYTGDFRWEEGCRMAAKAKEMLLGAIKDDKVEVVYLDNTYCNPIYDFPSRQVAAKQIIDIIASHPEHDVIIGINTLGKEDLLVQISEALKIKIWVWPERMWTMDLLGISDNFTIKTTITRVRAVPQYSFSVETLEELNKIKCPTIGIMPSGLPWVKKSPPKTKCISRAVLTANCKKAEWSEDDGDGDGEEYEPAGGIGPPEKLHKYIFTVPYSDHSNFAEIRDFIKLIRPTNLKGIVSSSSCYIEPMYYLGLLCQGNRPSEVVNSKLKRKASATAAGSNKKPSGSYIAELVRRRSMTLKARLSRIRLSKHSILRKVRRGATIQDNEIADLKTDSDSDGNQVP</sequence>
<evidence type="ECO:0000256" key="12">
    <source>
        <dbReference type="ARBA" id="ARBA00042677"/>
    </source>
</evidence>
<keyword evidence="15" id="KW-1185">Reference proteome</keyword>
<dbReference type="InterPro" id="IPR011084">
    <property type="entry name" value="DRMBL"/>
</dbReference>
<evidence type="ECO:0000256" key="4">
    <source>
        <dbReference type="ARBA" id="ARBA00022759"/>
    </source>
</evidence>
<evidence type="ECO:0000256" key="6">
    <source>
        <dbReference type="ARBA" id="ARBA00022801"/>
    </source>
</evidence>
<comment type="subcellular location">
    <subcellularLocation>
        <location evidence="1">Nucleus</location>
    </subcellularLocation>
</comment>
<keyword evidence="9" id="KW-0234">DNA repair</keyword>
<keyword evidence="5" id="KW-0227">DNA damage</keyword>
<evidence type="ECO:0000313" key="14">
    <source>
        <dbReference type="EMBL" id="MED6174088.1"/>
    </source>
</evidence>
<dbReference type="PANTHER" id="PTHR23240:SF8">
    <property type="entry name" value="PROTEIN ARTEMIS"/>
    <property type="match status" value="1"/>
</dbReference>
<name>A0ABU6VN39_9FABA</name>
<gene>
    <name evidence="14" type="ORF">PIB30_065580</name>
</gene>
<dbReference type="EMBL" id="JASCZI010151690">
    <property type="protein sequence ID" value="MED6174088.1"/>
    <property type="molecule type" value="Genomic_DNA"/>
</dbReference>
<dbReference type="Gene3D" id="3.40.50.12650">
    <property type="match status" value="1"/>
</dbReference>
<evidence type="ECO:0000256" key="11">
    <source>
        <dbReference type="ARBA" id="ARBA00039759"/>
    </source>
</evidence>
<comment type="similarity">
    <text evidence="2">Belongs to the DNA repair metallo-beta-lactamase (DRMBL) family.</text>
</comment>
<evidence type="ECO:0000256" key="7">
    <source>
        <dbReference type="ARBA" id="ARBA00022839"/>
    </source>
</evidence>
<dbReference type="Proteomes" id="UP001341840">
    <property type="component" value="Unassembled WGS sequence"/>
</dbReference>
<evidence type="ECO:0000256" key="3">
    <source>
        <dbReference type="ARBA" id="ARBA00022722"/>
    </source>
</evidence>
<proteinExistence type="inferred from homology"/>
<evidence type="ECO:0000256" key="8">
    <source>
        <dbReference type="ARBA" id="ARBA00023172"/>
    </source>
</evidence>
<feature type="domain" description="DNA repair metallo-beta-lactamase" evidence="13">
    <location>
        <begin position="222"/>
        <end position="344"/>
    </location>
</feature>
<keyword evidence="8" id="KW-0233">DNA recombination</keyword>
<evidence type="ECO:0000259" key="13">
    <source>
        <dbReference type="Pfam" id="PF07522"/>
    </source>
</evidence>
<dbReference type="PANTHER" id="PTHR23240">
    <property type="entry name" value="DNA CROSS-LINK REPAIR PROTEIN PSO2/SNM1-RELATED"/>
    <property type="match status" value="1"/>
</dbReference>
<evidence type="ECO:0000256" key="5">
    <source>
        <dbReference type="ARBA" id="ARBA00022763"/>
    </source>
</evidence>
<evidence type="ECO:0000313" key="15">
    <source>
        <dbReference type="Proteomes" id="UP001341840"/>
    </source>
</evidence>
<evidence type="ECO:0000256" key="1">
    <source>
        <dbReference type="ARBA" id="ARBA00004123"/>
    </source>
</evidence>
<dbReference type="SUPFAM" id="SSF56281">
    <property type="entry name" value="Metallo-hydrolase/oxidoreductase"/>
    <property type="match status" value="1"/>
</dbReference>
<evidence type="ECO:0000256" key="10">
    <source>
        <dbReference type="ARBA" id="ARBA00023242"/>
    </source>
</evidence>
<keyword evidence="7" id="KW-0269">Exonuclease</keyword>
<organism evidence="14 15">
    <name type="scientific">Stylosanthes scabra</name>
    <dbReference type="NCBI Taxonomy" id="79078"/>
    <lineage>
        <taxon>Eukaryota</taxon>
        <taxon>Viridiplantae</taxon>
        <taxon>Streptophyta</taxon>
        <taxon>Embryophyta</taxon>
        <taxon>Tracheophyta</taxon>
        <taxon>Spermatophyta</taxon>
        <taxon>Magnoliopsida</taxon>
        <taxon>eudicotyledons</taxon>
        <taxon>Gunneridae</taxon>
        <taxon>Pentapetalae</taxon>
        <taxon>rosids</taxon>
        <taxon>fabids</taxon>
        <taxon>Fabales</taxon>
        <taxon>Fabaceae</taxon>
        <taxon>Papilionoideae</taxon>
        <taxon>50 kb inversion clade</taxon>
        <taxon>dalbergioids sensu lato</taxon>
        <taxon>Dalbergieae</taxon>
        <taxon>Pterocarpus clade</taxon>
        <taxon>Stylosanthes</taxon>
    </lineage>
</organism>
<dbReference type="InterPro" id="IPR036866">
    <property type="entry name" value="RibonucZ/Hydroxyglut_hydro"/>
</dbReference>
<keyword evidence="3" id="KW-0540">Nuclease</keyword>
<keyword evidence="4" id="KW-0255">Endonuclease</keyword>
<evidence type="ECO:0000256" key="2">
    <source>
        <dbReference type="ARBA" id="ARBA00010304"/>
    </source>
</evidence>